<gene>
    <name evidence="1" type="ORF">HPB50_011894</name>
</gene>
<sequence length="520" mass="59679">MAEPPQRSRSPSPHEDGAQDPSSDESLSDAADAQGALGGNLSDSDVSREQIELEDLGVEVEGTPPEDSSPQQQRSESSDSSGRPLFLERIGEMAGRVGNHVLDYRYVYFFFFLVAFFVAFLIGYFIDLTHNDPRHQQRPRPPIEHIPPPLVTTKQRQHGRPWYERTSDHGLPRILVWNRPTAESYVTYDHAVCPTKFRRNAVCDVTDDRNALPRSDAVVFNDDRLTTWGLPFYRMPFQRWVFWSKRRVSPDEPVSVEEEATFRRLRHQINWTMGWRGDADVVLPYKTWHCRVPMDESLAKSAKQPSVAKRDIAWILSSCERRRLEQKIRFATRQRGDNYTATADRISIQVFPSCGRKHCSQPRECISHIAKNYHFVVVTMDPDCFRTPYELIYEAFLHDVVPIVLAHPGATIDVPPNSVVSSSDLQDAGELAEHLRHLLNNRSLYESYFDWKKTCSFSAVPSEDEFCPLCRALVNTPVRDASSYDDVHEWWTRAWRCRNASFYGLDEGFDPMLVGEPAAQ</sequence>
<proteinExistence type="predicted"/>
<name>A0ACB7SH56_HYAAI</name>
<comment type="caution">
    <text evidence="1">The sequence shown here is derived from an EMBL/GenBank/DDBJ whole genome shotgun (WGS) entry which is preliminary data.</text>
</comment>
<protein>
    <submittedName>
        <fullName evidence="1">Uncharacterized protein</fullName>
    </submittedName>
</protein>
<accession>A0ACB7SH56</accession>
<evidence type="ECO:0000313" key="2">
    <source>
        <dbReference type="Proteomes" id="UP000821845"/>
    </source>
</evidence>
<keyword evidence="2" id="KW-1185">Reference proteome</keyword>
<organism evidence="1 2">
    <name type="scientific">Hyalomma asiaticum</name>
    <name type="common">Tick</name>
    <dbReference type="NCBI Taxonomy" id="266040"/>
    <lineage>
        <taxon>Eukaryota</taxon>
        <taxon>Metazoa</taxon>
        <taxon>Ecdysozoa</taxon>
        <taxon>Arthropoda</taxon>
        <taxon>Chelicerata</taxon>
        <taxon>Arachnida</taxon>
        <taxon>Acari</taxon>
        <taxon>Parasitiformes</taxon>
        <taxon>Ixodida</taxon>
        <taxon>Ixodoidea</taxon>
        <taxon>Ixodidae</taxon>
        <taxon>Hyalomminae</taxon>
        <taxon>Hyalomma</taxon>
    </lineage>
</organism>
<evidence type="ECO:0000313" key="1">
    <source>
        <dbReference type="EMBL" id="KAH6933078.1"/>
    </source>
</evidence>
<dbReference type="Proteomes" id="UP000821845">
    <property type="component" value="Chromosome 4"/>
</dbReference>
<dbReference type="EMBL" id="CM023484">
    <property type="protein sequence ID" value="KAH6933078.1"/>
    <property type="molecule type" value="Genomic_DNA"/>
</dbReference>
<reference evidence="1" key="1">
    <citation type="submission" date="2020-05" db="EMBL/GenBank/DDBJ databases">
        <title>Large-scale comparative analyses of tick genomes elucidate their genetic diversity and vector capacities.</title>
        <authorList>
            <person name="Jia N."/>
            <person name="Wang J."/>
            <person name="Shi W."/>
            <person name="Du L."/>
            <person name="Sun Y."/>
            <person name="Zhan W."/>
            <person name="Jiang J."/>
            <person name="Wang Q."/>
            <person name="Zhang B."/>
            <person name="Ji P."/>
            <person name="Sakyi L.B."/>
            <person name="Cui X."/>
            <person name="Yuan T."/>
            <person name="Jiang B."/>
            <person name="Yang W."/>
            <person name="Lam T.T.-Y."/>
            <person name="Chang Q."/>
            <person name="Ding S."/>
            <person name="Wang X."/>
            <person name="Zhu J."/>
            <person name="Ruan X."/>
            <person name="Zhao L."/>
            <person name="Wei J."/>
            <person name="Que T."/>
            <person name="Du C."/>
            <person name="Cheng J."/>
            <person name="Dai P."/>
            <person name="Han X."/>
            <person name="Huang E."/>
            <person name="Gao Y."/>
            <person name="Liu J."/>
            <person name="Shao H."/>
            <person name="Ye R."/>
            <person name="Li L."/>
            <person name="Wei W."/>
            <person name="Wang X."/>
            <person name="Wang C."/>
            <person name="Yang T."/>
            <person name="Huo Q."/>
            <person name="Li W."/>
            <person name="Guo W."/>
            <person name="Chen H."/>
            <person name="Zhou L."/>
            <person name="Ni X."/>
            <person name="Tian J."/>
            <person name="Zhou Y."/>
            <person name="Sheng Y."/>
            <person name="Liu T."/>
            <person name="Pan Y."/>
            <person name="Xia L."/>
            <person name="Li J."/>
            <person name="Zhao F."/>
            <person name="Cao W."/>
        </authorList>
    </citation>
    <scope>NUCLEOTIDE SEQUENCE</scope>
    <source>
        <strain evidence="1">Hyas-2018</strain>
    </source>
</reference>